<dbReference type="EMBL" id="BART01032682">
    <property type="protein sequence ID" value="GAH13590.1"/>
    <property type="molecule type" value="Genomic_DNA"/>
</dbReference>
<protein>
    <submittedName>
        <fullName evidence="1">Uncharacterized protein</fullName>
    </submittedName>
</protein>
<name>X1DZI1_9ZZZZ</name>
<comment type="caution">
    <text evidence="1">The sequence shown here is derived from an EMBL/GenBank/DDBJ whole genome shotgun (WGS) entry which is preliminary data.</text>
</comment>
<dbReference type="AlphaFoldDB" id="X1DZI1"/>
<reference evidence="1" key="1">
    <citation type="journal article" date="2014" name="Front. Microbiol.">
        <title>High frequency of phylogenetically diverse reductive dehalogenase-homologous genes in deep subseafloor sedimentary metagenomes.</title>
        <authorList>
            <person name="Kawai M."/>
            <person name="Futagami T."/>
            <person name="Toyoda A."/>
            <person name="Takaki Y."/>
            <person name="Nishi S."/>
            <person name="Hori S."/>
            <person name="Arai W."/>
            <person name="Tsubouchi T."/>
            <person name="Morono Y."/>
            <person name="Uchiyama I."/>
            <person name="Ito T."/>
            <person name="Fujiyama A."/>
            <person name="Inagaki F."/>
            <person name="Takami H."/>
        </authorList>
    </citation>
    <scope>NUCLEOTIDE SEQUENCE</scope>
    <source>
        <strain evidence="1">Expedition CK06-06</strain>
    </source>
</reference>
<organism evidence="1">
    <name type="scientific">marine sediment metagenome</name>
    <dbReference type="NCBI Taxonomy" id="412755"/>
    <lineage>
        <taxon>unclassified sequences</taxon>
        <taxon>metagenomes</taxon>
        <taxon>ecological metagenomes</taxon>
    </lineage>
</organism>
<gene>
    <name evidence="1" type="ORF">S01H4_56410</name>
</gene>
<accession>X1DZI1</accession>
<proteinExistence type="predicted"/>
<sequence length="83" mass="9774">MDVLLVMNPQNSFLSKQGQIYMGERAETLKVRLVDFLSSFSRKKIFFREKHALEDDCRGQELYMVYSFSTKYCLPSHVLCSIR</sequence>
<evidence type="ECO:0000313" key="1">
    <source>
        <dbReference type="EMBL" id="GAH13590.1"/>
    </source>
</evidence>